<feature type="transmembrane region" description="Helical" evidence="9">
    <location>
        <begin position="215"/>
        <end position="240"/>
    </location>
</feature>
<dbReference type="InterPro" id="IPR000298">
    <property type="entry name" value="Cyt_c_oxidase-like_su3"/>
</dbReference>
<gene>
    <name evidence="11" type="ORF">ACFQE1_16955</name>
</gene>
<sequence length="284" mass="30704">MQLGEGAGVEGHELPAGDDPPKGDEESTWWPILTAVGAGLFYLGAGLYLLGQGEIALLPPLLGQAVFVGGLATMLFGVCAWIYHGFVDEYWTYSFSDVVPRSHRMGMTLFLVTDVATFSGALVYYGFVRFGTWPPEEIPTLLGPELYANTFVLLASSFVLHGAHEALQAGHHRRFTAMLGSTACLGALFVAGQVHEYYDFVFEEGFTISRGLYGGAFYSVTGLHGLHVLLGTLMLGLLFVRALAGQYGPERDTSIETVSMYWHFVDAVWLVIVASIYVGATVGA</sequence>
<keyword evidence="12" id="KW-1185">Reference proteome</keyword>
<evidence type="ECO:0000256" key="4">
    <source>
        <dbReference type="ARBA" id="ARBA00022692"/>
    </source>
</evidence>
<feature type="transmembrane region" description="Helical" evidence="9">
    <location>
        <begin position="107"/>
        <end position="126"/>
    </location>
</feature>
<feature type="domain" description="Heme-copper oxidase subunit III family profile" evidence="10">
    <location>
        <begin position="18"/>
        <end position="281"/>
    </location>
</feature>
<feature type="transmembrane region" description="Helical" evidence="9">
    <location>
        <begin position="175"/>
        <end position="195"/>
    </location>
</feature>
<evidence type="ECO:0000313" key="11">
    <source>
        <dbReference type="EMBL" id="MFC6726021.1"/>
    </source>
</evidence>
<keyword evidence="6 9" id="KW-0472">Membrane</keyword>
<evidence type="ECO:0000256" key="7">
    <source>
        <dbReference type="RuleBase" id="RU003376"/>
    </source>
</evidence>
<feature type="region of interest" description="Disordered" evidence="8">
    <location>
        <begin position="1"/>
        <end position="24"/>
    </location>
</feature>
<dbReference type="PANTHER" id="PTHR11403:SF2">
    <property type="entry name" value="CYTOCHROME BO(3) UBIQUINOL OXIDASE SUBUNIT 3"/>
    <property type="match status" value="1"/>
</dbReference>
<dbReference type="PROSITE" id="PS50253">
    <property type="entry name" value="COX3"/>
    <property type="match status" value="1"/>
</dbReference>
<feature type="transmembrane region" description="Helical" evidence="9">
    <location>
        <begin position="146"/>
        <end position="163"/>
    </location>
</feature>
<comment type="caution">
    <text evidence="11">The sequence shown here is derived from an EMBL/GenBank/DDBJ whole genome shotgun (WGS) entry which is preliminary data.</text>
</comment>
<proteinExistence type="inferred from homology"/>
<comment type="similarity">
    <text evidence="2 7">Belongs to the cytochrome c oxidase subunit 3 family.</text>
</comment>
<keyword evidence="4 7" id="KW-0812">Transmembrane</keyword>
<dbReference type="Pfam" id="PF00510">
    <property type="entry name" value="COX3"/>
    <property type="match status" value="1"/>
</dbReference>
<reference evidence="11 12" key="1">
    <citation type="journal article" date="2019" name="Int. J. Syst. Evol. Microbiol.">
        <title>The Global Catalogue of Microorganisms (GCM) 10K type strain sequencing project: providing services to taxonomists for standard genome sequencing and annotation.</title>
        <authorList>
            <consortium name="The Broad Institute Genomics Platform"/>
            <consortium name="The Broad Institute Genome Sequencing Center for Infectious Disease"/>
            <person name="Wu L."/>
            <person name="Ma J."/>
        </authorList>
    </citation>
    <scope>NUCLEOTIDE SEQUENCE [LARGE SCALE GENOMIC DNA]</scope>
    <source>
        <strain evidence="11 12">NBRC 111368</strain>
    </source>
</reference>
<dbReference type="SUPFAM" id="SSF81452">
    <property type="entry name" value="Cytochrome c oxidase subunit III-like"/>
    <property type="match status" value="1"/>
</dbReference>
<keyword evidence="5 9" id="KW-1133">Transmembrane helix</keyword>
<dbReference type="InterPro" id="IPR013833">
    <property type="entry name" value="Cyt_c_oxidase_su3_a-hlx"/>
</dbReference>
<dbReference type="Gene3D" id="1.20.120.80">
    <property type="entry name" value="Cytochrome c oxidase, subunit III, four-helix bundle"/>
    <property type="match status" value="1"/>
</dbReference>
<dbReference type="EMBL" id="JBHSWU010000841">
    <property type="protein sequence ID" value="MFC6726021.1"/>
    <property type="molecule type" value="Genomic_DNA"/>
</dbReference>
<evidence type="ECO:0000256" key="6">
    <source>
        <dbReference type="ARBA" id="ARBA00023136"/>
    </source>
</evidence>
<evidence type="ECO:0000256" key="9">
    <source>
        <dbReference type="SAM" id="Phobius"/>
    </source>
</evidence>
<dbReference type="InterPro" id="IPR024791">
    <property type="entry name" value="Cyt_c/ubiquinol_Oxase_su3"/>
</dbReference>
<evidence type="ECO:0000256" key="5">
    <source>
        <dbReference type="ARBA" id="ARBA00022989"/>
    </source>
</evidence>
<dbReference type="CDD" id="cd00386">
    <property type="entry name" value="Heme_Cu_Oxidase_III_like"/>
    <property type="match status" value="1"/>
</dbReference>
<feature type="transmembrane region" description="Helical" evidence="9">
    <location>
        <begin position="62"/>
        <end position="86"/>
    </location>
</feature>
<name>A0ABD5S342_9EURY</name>
<accession>A0ABD5S342</accession>
<feature type="transmembrane region" description="Helical" evidence="9">
    <location>
        <begin position="29"/>
        <end position="50"/>
    </location>
</feature>
<dbReference type="AlphaFoldDB" id="A0ABD5S342"/>
<evidence type="ECO:0000313" key="12">
    <source>
        <dbReference type="Proteomes" id="UP001596328"/>
    </source>
</evidence>
<feature type="compositionally biased region" description="Basic and acidic residues" evidence="8">
    <location>
        <begin position="10"/>
        <end position="24"/>
    </location>
</feature>
<keyword evidence="3" id="KW-1003">Cell membrane</keyword>
<evidence type="ECO:0000256" key="2">
    <source>
        <dbReference type="ARBA" id="ARBA00010581"/>
    </source>
</evidence>
<comment type="subcellular location">
    <subcellularLocation>
        <location evidence="1 7">Cell membrane</location>
        <topology evidence="1 7">Multi-pass membrane protein</topology>
    </subcellularLocation>
</comment>
<feature type="transmembrane region" description="Helical" evidence="9">
    <location>
        <begin position="261"/>
        <end position="280"/>
    </location>
</feature>
<evidence type="ECO:0000259" key="10">
    <source>
        <dbReference type="PROSITE" id="PS50253"/>
    </source>
</evidence>
<dbReference type="Proteomes" id="UP001596328">
    <property type="component" value="Unassembled WGS sequence"/>
</dbReference>
<evidence type="ECO:0000256" key="8">
    <source>
        <dbReference type="SAM" id="MobiDB-lite"/>
    </source>
</evidence>
<protein>
    <submittedName>
        <fullName evidence="11">Heme-copper oxidase subunit III</fullName>
    </submittedName>
</protein>
<dbReference type="PANTHER" id="PTHR11403">
    <property type="entry name" value="CYTOCHROME C OXIDASE SUBUNIT III"/>
    <property type="match status" value="1"/>
</dbReference>
<dbReference type="InterPro" id="IPR035973">
    <property type="entry name" value="Cyt_c_oxidase_su3-like_sf"/>
</dbReference>
<evidence type="ECO:0000256" key="1">
    <source>
        <dbReference type="ARBA" id="ARBA00004651"/>
    </source>
</evidence>
<evidence type="ECO:0000256" key="3">
    <source>
        <dbReference type="ARBA" id="ARBA00022475"/>
    </source>
</evidence>
<organism evidence="11 12">
    <name type="scientific">Halobium palmae</name>
    <dbReference type="NCBI Taxonomy" id="1776492"/>
    <lineage>
        <taxon>Archaea</taxon>
        <taxon>Methanobacteriati</taxon>
        <taxon>Methanobacteriota</taxon>
        <taxon>Stenosarchaea group</taxon>
        <taxon>Halobacteria</taxon>
        <taxon>Halobacteriales</taxon>
        <taxon>Haloferacaceae</taxon>
        <taxon>Halobium</taxon>
    </lineage>
</organism>
<dbReference type="GO" id="GO:0005886">
    <property type="term" value="C:plasma membrane"/>
    <property type="evidence" value="ECO:0007669"/>
    <property type="project" value="UniProtKB-SubCell"/>
</dbReference>